<dbReference type="AlphaFoldDB" id="A0A0K0Y133"/>
<dbReference type="EMBL" id="CP012160">
    <property type="protein sequence ID" value="AKS44658.1"/>
    <property type="molecule type" value="Genomic_DNA"/>
</dbReference>
<protein>
    <submittedName>
        <fullName evidence="1">Uncharacterized protein</fullName>
    </submittedName>
</protein>
<keyword evidence="2" id="KW-1185">Reference proteome</keyword>
<evidence type="ECO:0000313" key="2">
    <source>
        <dbReference type="Proteomes" id="UP000067444"/>
    </source>
</evidence>
<name>A0A0K0Y133_9RHOB</name>
<organism evidence="1 2">
    <name type="scientific">Octadecabacter temperatus</name>
    <dbReference type="NCBI Taxonomy" id="1458307"/>
    <lineage>
        <taxon>Bacteria</taxon>
        <taxon>Pseudomonadati</taxon>
        <taxon>Pseudomonadota</taxon>
        <taxon>Alphaproteobacteria</taxon>
        <taxon>Rhodobacterales</taxon>
        <taxon>Roseobacteraceae</taxon>
        <taxon>Octadecabacter</taxon>
    </lineage>
</organism>
<dbReference type="PATRIC" id="fig|1458307.3.peg.91"/>
<proteinExistence type="predicted"/>
<reference evidence="1 2" key="1">
    <citation type="journal article" date="2015" name="Genome Announc.">
        <title>Closed Genome Sequence of Octadecabacter temperatus SB1, the First Mesophilic Species of the Genus Octadecabacter.</title>
        <authorList>
            <person name="Voget S."/>
            <person name="Billerbeck S."/>
            <person name="Simon M."/>
            <person name="Daniel R."/>
        </authorList>
    </citation>
    <scope>NUCLEOTIDE SEQUENCE [LARGE SCALE GENOMIC DNA]</scope>
    <source>
        <strain evidence="1 2">SB1</strain>
    </source>
</reference>
<sequence>MAKMRQPADNEQDQNGTRPRHRIASDRNEGKGVVISRLTGAVIRAVLVILMISTPSLMLAGTGADTVQIVALVSIIAGIFVFVEYNSSSPSLMEFRDAPPFNRVRFFGLAATVLALTVIAKGATEPTTLTVLFNMVGGSLSQAMDFPYSPVRLVVLMLPPEASENLIDSVRIAAGLSYLVSLLSLAFFVLVLRLNNWPNQRGGFNVWINLPTFDPTAGGDVVERLERDGQLNLILGFLLPFLIPAFVKLASDMFNPIQLQDSHTLIWMMTAWAFIPASMIMRGIAMLRVAQMVAVQREHAYLRAQGEDGVPA</sequence>
<dbReference type="Proteomes" id="UP000067444">
    <property type="component" value="Chromosome"/>
</dbReference>
<gene>
    <name evidence="1" type="ORF">OSB_00890</name>
</gene>
<dbReference type="STRING" id="1458307.OSB_00890"/>
<accession>A0A0K0Y133</accession>
<dbReference type="KEGG" id="otm:OSB_00890"/>
<evidence type="ECO:0000313" key="1">
    <source>
        <dbReference type="EMBL" id="AKS44658.1"/>
    </source>
</evidence>